<dbReference type="AlphaFoldDB" id="A0A9X1ZXC4"/>
<accession>A0A9X1ZXC4</accession>
<protein>
    <recommendedName>
        <fullName evidence="1">DUF6896 domain-containing protein</fullName>
    </recommendedName>
</protein>
<organism evidence="2 3">
    <name type="scientific">Zunongwangia pacifica</name>
    <dbReference type="NCBI Taxonomy" id="2911062"/>
    <lineage>
        <taxon>Bacteria</taxon>
        <taxon>Pseudomonadati</taxon>
        <taxon>Bacteroidota</taxon>
        <taxon>Flavobacteriia</taxon>
        <taxon>Flavobacteriales</taxon>
        <taxon>Flavobacteriaceae</taxon>
        <taxon>Zunongwangia</taxon>
    </lineage>
</organism>
<evidence type="ECO:0000313" key="2">
    <source>
        <dbReference type="EMBL" id="MCL6219428.1"/>
    </source>
</evidence>
<evidence type="ECO:0000259" key="1">
    <source>
        <dbReference type="Pfam" id="PF21837"/>
    </source>
</evidence>
<comment type="caution">
    <text evidence="2">The sequence shown here is derived from an EMBL/GenBank/DDBJ whole genome shotgun (WGS) entry which is preliminary data.</text>
</comment>
<proteinExistence type="predicted"/>
<sequence length="132" mass="15331">MNKELSTYIEFIKKFEGKLNSKFEISGNIWERSGKDFPKSGKVRDYKYSFHGAGCRIENNGIICEYDIAPLNGKSIKFSLWKLANFIKTHPTLEEKEFSDLGKELFLLVEEKFLSKLKIDDIETSTYQVEIC</sequence>
<evidence type="ECO:0000313" key="3">
    <source>
        <dbReference type="Proteomes" id="UP001139521"/>
    </source>
</evidence>
<gene>
    <name evidence="2" type="ORF">L1967_14115</name>
</gene>
<feature type="domain" description="DUF6896" evidence="1">
    <location>
        <begin position="5"/>
        <end position="121"/>
    </location>
</feature>
<dbReference type="Proteomes" id="UP001139521">
    <property type="component" value="Unassembled WGS sequence"/>
</dbReference>
<name>A0A9X1ZXC4_9FLAO</name>
<reference evidence="2" key="1">
    <citation type="submission" date="2022-01" db="EMBL/GenBank/DDBJ databases">
        <title>Genome sequencing of Zunongwangia sp. M21534 genome.</title>
        <authorList>
            <person name="Chen Y."/>
            <person name="Dong C."/>
            <person name="Shao Z."/>
        </authorList>
    </citation>
    <scope>NUCLEOTIDE SEQUENCE</scope>
    <source>
        <strain evidence="2">MCCC M21534</strain>
    </source>
</reference>
<keyword evidence="3" id="KW-1185">Reference proteome</keyword>
<dbReference type="EMBL" id="JAKHSK010000020">
    <property type="protein sequence ID" value="MCL6219428.1"/>
    <property type="molecule type" value="Genomic_DNA"/>
</dbReference>
<dbReference type="Pfam" id="PF21837">
    <property type="entry name" value="DUF6896"/>
    <property type="match status" value="1"/>
</dbReference>
<dbReference type="InterPro" id="IPR054191">
    <property type="entry name" value="DUF6896"/>
</dbReference>
<dbReference type="RefSeq" id="WP_249602149.1">
    <property type="nucleotide sequence ID" value="NZ_JAKHSK010000020.1"/>
</dbReference>